<sequence length="200" mass="22254">MGQKQSAVQTVHQLVYNKEHSELASFLSKCDVGLVPGSLDDSTFVELIRQSWDAETIFRLAKLGNDRQIALLVASAVVHDHPLPLEPLFAMMRDRDRAVEAHHLKHLFLTACERGNVSAVRAFIANKCFDPSDSRPVRAVVCAQLIKAVADTELLQMLLETHPVKVDDLNYLLGTCLPNAEHGEVKTAIEQILLKNHTNE</sequence>
<protein>
    <submittedName>
        <fullName evidence="1">Uncharacterized protein</fullName>
    </submittedName>
</protein>
<gene>
    <name evidence="1" type="ORF">TVY486_0701450</name>
</gene>
<reference evidence="1" key="1">
    <citation type="journal article" date="2012" name="Proc. Natl. Acad. Sci. U.S.A.">
        <title>Antigenic diversity is generated by distinct evolutionary mechanisms in African trypanosome species.</title>
        <authorList>
            <person name="Jackson A.P."/>
            <person name="Berry A."/>
            <person name="Aslett M."/>
            <person name="Allison H.C."/>
            <person name="Burton P."/>
            <person name="Vavrova-Anderson J."/>
            <person name="Brown R."/>
            <person name="Browne H."/>
            <person name="Corton N."/>
            <person name="Hauser H."/>
            <person name="Gamble J."/>
            <person name="Gilderthorp R."/>
            <person name="Marcello L."/>
            <person name="McQuillan J."/>
            <person name="Otto T.D."/>
            <person name="Quail M.A."/>
            <person name="Sanders M.J."/>
            <person name="van Tonder A."/>
            <person name="Ginger M.L."/>
            <person name="Field M.C."/>
            <person name="Barry J.D."/>
            <person name="Hertz-Fowler C."/>
            <person name="Berriman M."/>
        </authorList>
    </citation>
    <scope>NUCLEOTIDE SEQUENCE</scope>
    <source>
        <strain evidence="1">Y486</strain>
    </source>
</reference>
<dbReference type="OMA" id="HANDHQL"/>
<dbReference type="EMBL" id="HE573023">
    <property type="protein sequence ID" value="CCC48808.1"/>
    <property type="molecule type" value="Genomic_DNA"/>
</dbReference>
<accession>G0TXW5</accession>
<name>G0TXW5_TRYVY</name>
<dbReference type="AlphaFoldDB" id="G0TXW5"/>
<evidence type="ECO:0000313" key="1">
    <source>
        <dbReference type="EMBL" id="CCC48808.1"/>
    </source>
</evidence>
<organism evidence="1">
    <name type="scientific">Trypanosoma vivax (strain Y486)</name>
    <dbReference type="NCBI Taxonomy" id="1055687"/>
    <lineage>
        <taxon>Eukaryota</taxon>
        <taxon>Discoba</taxon>
        <taxon>Euglenozoa</taxon>
        <taxon>Kinetoplastea</taxon>
        <taxon>Metakinetoplastina</taxon>
        <taxon>Trypanosomatida</taxon>
        <taxon>Trypanosomatidae</taxon>
        <taxon>Trypanosoma</taxon>
        <taxon>Duttonella</taxon>
    </lineage>
</organism>
<dbReference type="VEuPathDB" id="TriTrypDB:TvY486_0701450"/>
<proteinExistence type="predicted"/>